<evidence type="ECO:0000313" key="2">
    <source>
        <dbReference type="EMBL" id="EXI78845.1"/>
    </source>
</evidence>
<organism evidence="2 3">
    <name type="scientific">Candidatus Accumulibacter appositus</name>
    <dbReference type="NCBI Taxonomy" id="1454003"/>
    <lineage>
        <taxon>Bacteria</taxon>
        <taxon>Pseudomonadati</taxon>
        <taxon>Pseudomonadota</taxon>
        <taxon>Betaproteobacteria</taxon>
        <taxon>Candidatus Accumulibacter</taxon>
    </lineage>
</organism>
<dbReference type="Pfam" id="PF13443">
    <property type="entry name" value="HTH_26"/>
    <property type="match status" value="1"/>
</dbReference>
<dbReference type="InterPro" id="IPR010982">
    <property type="entry name" value="Lambda_DNA-bd_dom_sf"/>
</dbReference>
<dbReference type="GO" id="GO:0003677">
    <property type="term" value="F:DNA binding"/>
    <property type="evidence" value="ECO:0007669"/>
    <property type="project" value="InterPro"/>
</dbReference>
<dbReference type="SUPFAM" id="SSF47413">
    <property type="entry name" value="lambda repressor-like DNA-binding domains"/>
    <property type="match status" value="1"/>
</dbReference>
<accession>A0A011PPP2</accession>
<dbReference type="AlphaFoldDB" id="A0A011PPP2"/>
<evidence type="ECO:0000259" key="1">
    <source>
        <dbReference type="PROSITE" id="PS50943"/>
    </source>
</evidence>
<dbReference type="PATRIC" id="fig|1454003.3.peg.2817"/>
<proteinExistence type="predicted"/>
<dbReference type="Proteomes" id="UP000021816">
    <property type="component" value="Unassembled WGS sequence"/>
</dbReference>
<dbReference type="STRING" id="1454003.AW10_02760"/>
<dbReference type="CDD" id="cd00093">
    <property type="entry name" value="HTH_XRE"/>
    <property type="match status" value="1"/>
</dbReference>
<comment type="caution">
    <text evidence="2">The sequence shown here is derived from an EMBL/GenBank/DDBJ whole genome shotgun (WGS) entry which is preliminary data.</text>
</comment>
<gene>
    <name evidence="2" type="ORF">AW10_02760</name>
</gene>
<dbReference type="EMBL" id="JEMX01000064">
    <property type="protein sequence ID" value="EXI78845.1"/>
    <property type="molecule type" value="Genomic_DNA"/>
</dbReference>
<dbReference type="InterPro" id="IPR001387">
    <property type="entry name" value="Cro/C1-type_HTH"/>
</dbReference>
<sequence>MVRSHLVELMRRHQLRTTELARLANVNRSTVAALTRDRATRVDLTALERICTVLGCGLGDLLEIVPDEPRQNDNSPTAGAT</sequence>
<evidence type="ECO:0000313" key="3">
    <source>
        <dbReference type="Proteomes" id="UP000021816"/>
    </source>
</evidence>
<dbReference type="SMART" id="SM00530">
    <property type="entry name" value="HTH_XRE"/>
    <property type="match status" value="1"/>
</dbReference>
<protein>
    <submittedName>
        <fullName evidence="2">Putative transcriptional regulator</fullName>
    </submittedName>
</protein>
<dbReference type="Gene3D" id="1.10.260.40">
    <property type="entry name" value="lambda repressor-like DNA-binding domains"/>
    <property type="match status" value="1"/>
</dbReference>
<reference evidence="2 3" key="1">
    <citation type="submission" date="2014-02" db="EMBL/GenBank/DDBJ databases">
        <title>Expanding our view of genomic diversity in Candidatus Accumulibacter clades.</title>
        <authorList>
            <person name="Skennerton C.T."/>
            <person name="Barr J.J."/>
            <person name="Slater F.R."/>
            <person name="Bond P.L."/>
            <person name="Tyson G.W."/>
        </authorList>
    </citation>
    <scope>NUCLEOTIDE SEQUENCE [LARGE SCALE GENOMIC DNA]</scope>
    <source>
        <strain evidence="3">BA-92</strain>
    </source>
</reference>
<name>A0A011PPP2_9PROT</name>
<dbReference type="PROSITE" id="PS50943">
    <property type="entry name" value="HTH_CROC1"/>
    <property type="match status" value="1"/>
</dbReference>
<feature type="domain" description="HTH cro/C1-type" evidence="1">
    <location>
        <begin position="6"/>
        <end position="61"/>
    </location>
</feature>